<sequence>MREWGPFAIVIAAAILLWDWYLELREAELEDAQ</sequence>
<feature type="transmembrane region" description="Helical" evidence="1">
    <location>
        <begin position="6"/>
        <end position="22"/>
    </location>
</feature>
<organism evidence="2 3">
    <name type="scientific">Mycobacterium phage Superphikiman</name>
    <dbReference type="NCBI Taxonomy" id="2041551"/>
    <lineage>
        <taxon>Viruses</taxon>
        <taxon>Duplodnaviria</taxon>
        <taxon>Heunggongvirae</taxon>
        <taxon>Uroviricota</taxon>
        <taxon>Caudoviricetes</taxon>
        <taxon>Omegavirus</taxon>
        <taxon>Omegavirus courthouse</taxon>
    </lineage>
</organism>
<accession>A0A2D2W4H0</accession>
<dbReference type="Proteomes" id="UP000240916">
    <property type="component" value="Segment"/>
</dbReference>
<gene>
    <name evidence="2" type="ORF">SEA_SUPERPHIKIMAN_161</name>
</gene>
<proteinExistence type="predicted"/>
<protein>
    <submittedName>
        <fullName evidence="2">Uncharacterized protein</fullName>
    </submittedName>
</protein>
<keyword evidence="1" id="KW-1133">Transmembrane helix</keyword>
<evidence type="ECO:0000256" key="1">
    <source>
        <dbReference type="SAM" id="Phobius"/>
    </source>
</evidence>
<evidence type="ECO:0000313" key="3">
    <source>
        <dbReference type="Proteomes" id="UP000240916"/>
    </source>
</evidence>
<evidence type="ECO:0000313" key="2">
    <source>
        <dbReference type="EMBL" id="ATS93002.1"/>
    </source>
</evidence>
<dbReference type="EMBL" id="MF919534">
    <property type="protein sequence ID" value="ATS93002.1"/>
    <property type="molecule type" value="Genomic_DNA"/>
</dbReference>
<name>A0A2D2W4H0_9CAUD</name>
<keyword evidence="1" id="KW-0472">Membrane</keyword>
<reference evidence="2 3" key="1">
    <citation type="submission" date="2017-09" db="EMBL/GenBank/DDBJ databases">
        <authorList>
            <person name="Pradhan P."/>
            <person name="Aluri L.S."/>
            <person name="Anandarajan D."/>
            <person name="Beiriger J.C."/>
            <person name="Bethamcharla R."/>
            <person name="Betini N."/>
            <person name="Bhatt S.D."/>
            <person name="Chengalvala S."/>
            <person name="Cox N.E."/>
            <person name="Delvadia B.P."/>
            <person name="Desai A.S."/>
            <person name="Devaney A.M."/>
            <person name="Doyle B.K."/>
            <person name="Edgerton A.O."/>
            <person name="Erlich M.C."/>
            <person name="Fitzpatrick K.C."/>
            <person name="Gajjar E.A."/>
            <person name="Ganguly A."/>
            <person name="Gill R.S."/>
            <person name="Goldman M.G."/>
            <person name="Good P.M."/>
            <person name="Gupta N."/>
            <person name="Haddad L.M."/>
            <person name="Han E.J."/>
            <person name="Jain S."/>
            <person name="Jiang A."/>
            <person name="Jurgielewicz A.D."/>
            <person name="Kainth D.K."/>
            <person name="Karam J.M."/>
            <person name="Kodavatiganti M."/>
            <person name="Kriete S.J."/>
            <person name="MacDonald C.E."/>
            <person name="Maret J.P."/>
            <person name="Mathew A.E."/>
            <person name="Nako S."/>
            <person name="Natrajan M."/>
            <person name="Nishu N.M."/>
            <person name="Parikh A."/>
            <person name="Patel N."/>
            <person name="Patel P.D."/>
            <person name="Patel S."/>
            <person name="Patra K."/>
            <person name="Pumpuckdee D."/>
            <person name="Rai K."/>
            <person name="Ramanathan A."/>
            <person name="Sarkar A."/>
            <person name="Schaffer B.L."/>
            <person name="Shah P."/>
            <person name="Tata R.K."/>
            <person name="Tawfik A.H."/>
            <person name="Thuremella B.T."/>
            <person name="Toma J."/>
            <person name="Tran T.L."/>
            <person name="Veera S."/>
            <person name="Vemulapalli V.K."/>
            <person name="Vidas T.V."/>
            <person name="Vieira K.S."/>
            <person name="Vijayakumar G."/>
            <person name="Walor T.A."/>
            <person name="White C.R."/>
            <person name="Wong B.M."/>
            <person name="Zhao Sl."/>
            <person name="McDonald M.T."/>
            <person name="Dalia R."/>
            <person name="Little J.L."/>
            <person name="Gurney S.M.R."/>
            <person name="Bollivar D.W."/>
            <person name="Garlena R.A."/>
            <person name="Russell D.A."/>
            <person name="Pope W.H."/>
            <person name="Jacobs-Sera D."/>
            <person name="Hendrix R.W."/>
            <person name="Hatfull G.F."/>
        </authorList>
    </citation>
    <scope>NUCLEOTIDE SEQUENCE [LARGE SCALE GENOMIC DNA]</scope>
</reference>
<keyword evidence="1" id="KW-0812">Transmembrane</keyword>